<dbReference type="InterPro" id="IPR015168">
    <property type="entry name" value="SsuA/THI5"/>
</dbReference>
<keyword evidence="3" id="KW-1185">Reference proteome</keyword>
<dbReference type="PATRIC" id="fig|1457173.3.peg.1976"/>
<dbReference type="SUPFAM" id="SSF53850">
    <property type="entry name" value="Periplasmic binding protein-like II"/>
    <property type="match status" value="1"/>
</dbReference>
<dbReference type="RefSeq" id="WP_043383391.1">
    <property type="nucleotide sequence ID" value="NZ_JBOK01000010.1"/>
</dbReference>
<evidence type="ECO:0000313" key="3">
    <source>
        <dbReference type="Proteomes" id="UP000020766"/>
    </source>
</evidence>
<evidence type="ECO:0000313" key="2">
    <source>
        <dbReference type="EMBL" id="EXU80049.1"/>
    </source>
</evidence>
<proteinExistence type="predicted"/>
<name>A0A014MPG2_9BURK</name>
<dbReference type="Gene3D" id="3.40.190.10">
    <property type="entry name" value="Periplasmic binding protein-like II"/>
    <property type="match status" value="2"/>
</dbReference>
<feature type="domain" description="SsuA/THI5-like" evidence="1">
    <location>
        <begin position="64"/>
        <end position="275"/>
    </location>
</feature>
<dbReference type="PANTHER" id="PTHR30024">
    <property type="entry name" value="ALIPHATIC SULFONATES-BINDING PROTEIN-RELATED"/>
    <property type="match status" value="1"/>
</dbReference>
<dbReference type="PROSITE" id="PS51318">
    <property type="entry name" value="TAT"/>
    <property type="match status" value="1"/>
</dbReference>
<evidence type="ECO:0000259" key="1">
    <source>
        <dbReference type="Pfam" id="PF09084"/>
    </source>
</evidence>
<sequence>MADFSQEPRSAWQRRHFLGAAAGAATVGAATVGAAAGLLPQVARSQPRKITLAWSQASFCQVPVPIALERGFFTQNGLDVEVLNWGGAADQLLEALATGKAEVGVGLIHRWVKPLEAGLDVKIVGSVHGGCLRLVGVKSAGVTTDVRTLQGKVIGVSDLNSPAKQFYGIHLTKKGLDIDKDIEWRVFPADLLDVAVKKGEIHAIADGDPNLYLIEKRNPGVFAELGNSATGEYAEKICCVLGAGAKFVREDRKSAAAVVRALAQASNYVAENPNESARIFARYTPKFEVADLQRLIAELTYKHHPHGGRLQDEVLAFATDFREAGILKKSTDPVRFARHITQDVLS</sequence>
<dbReference type="PANTHER" id="PTHR30024:SF21">
    <property type="entry name" value="ABC TRANSPORTER SUBSTRATE-BINDING PROTEIN"/>
    <property type="match status" value="1"/>
</dbReference>
<accession>A0A014MPG2</accession>
<comment type="caution">
    <text evidence="2">The sequence shown here is derived from an EMBL/GenBank/DDBJ whole genome shotgun (WGS) entry which is preliminary data.</text>
</comment>
<gene>
    <name evidence="2" type="ORF">AX13_01570</name>
</gene>
<reference evidence="2 3" key="1">
    <citation type="submission" date="2014-01" db="EMBL/GenBank/DDBJ databases">
        <title>Interspecies Systems Biology Uncovers Metabolites Affecting C. elegans Gene Expression and Life History Traits.</title>
        <authorList>
            <person name="Watson E."/>
            <person name="Macneil L.T."/>
            <person name="Ritter A.D."/>
            <person name="Yilmaz L.S."/>
            <person name="Rosebrock A.P."/>
            <person name="Caudy A.A."/>
            <person name="Walhout A.J."/>
        </authorList>
    </citation>
    <scope>NUCLEOTIDE SEQUENCE [LARGE SCALE GENOMIC DNA]</scope>
    <source>
        <strain evidence="2 3">DA1877</strain>
    </source>
</reference>
<dbReference type="AlphaFoldDB" id="A0A014MPG2"/>
<protein>
    <submittedName>
        <fullName evidence="2">ABC transporter substrate-binding protein</fullName>
    </submittedName>
</protein>
<dbReference type="STRING" id="225991.MA05_10705"/>
<dbReference type="Pfam" id="PF09084">
    <property type="entry name" value="NMT1"/>
    <property type="match status" value="1"/>
</dbReference>
<dbReference type="Proteomes" id="UP000020766">
    <property type="component" value="Unassembled WGS sequence"/>
</dbReference>
<organism evidence="2 3">
    <name type="scientific">Comamonas aquatica DA1877</name>
    <dbReference type="NCBI Taxonomy" id="1457173"/>
    <lineage>
        <taxon>Bacteria</taxon>
        <taxon>Pseudomonadati</taxon>
        <taxon>Pseudomonadota</taxon>
        <taxon>Betaproteobacteria</taxon>
        <taxon>Burkholderiales</taxon>
        <taxon>Comamonadaceae</taxon>
        <taxon>Comamonas</taxon>
    </lineage>
</organism>
<dbReference type="InterPro" id="IPR006311">
    <property type="entry name" value="TAT_signal"/>
</dbReference>
<dbReference type="EMBL" id="JBOK01000010">
    <property type="protein sequence ID" value="EXU80049.1"/>
    <property type="molecule type" value="Genomic_DNA"/>
</dbReference>